<organism evidence="2 3">
    <name type="scientific">Micromonospora andamanensis</name>
    <dbReference type="NCBI Taxonomy" id="1287068"/>
    <lineage>
        <taxon>Bacteria</taxon>
        <taxon>Bacillati</taxon>
        <taxon>Actinomycetota</taxon>
        <taxon>Actinomycetes</taxon>
        <taxon>Micromonosporales</taxon>
        <taxon>Micromonosporaceae</taxon>
        <taxon>Micromonospora</taxon>
    </lineage>
</organism>
<evidence type="ECO:0000259" key="1">
    <source>
        <dbReference type="Pfam" id="PF01833"/>
    </source>
</evidence>
<evidence type="ECO:0000313" key="3">
    <source>
        <dbReference type="Proteomes" id="UP000647017"/>
    </source>
</evidence>
<dbReference type="CDD" id="cd00102">
    <property type="entry name" value="IPT"/>
    <property type="match status" value="1"/>
</dbReference>
<accession>A0ABQ4HYM9</accession>
<dbReference type="InterPro" id="IPR014756">
    <property type="entry name" value="Ig_E-set"/>
</dbReference>
<dbReference type="SUPFAM" id="SSF81296">
    <property type="entry name" value="E set domains"/>
    <property type="match status" value="1"/>
</dbReference>
<evidence type="ECO:0000313" key="2">
    <source>
        <dbReference type="EMBL" id="GIJ10730.1"/>
    </source>
</evidence>
<feature type="domain" description="IPT/TIG" evidence="1">
    <location>
        <begin position="169"/>
        <end position="242"/>
    </location>
</feature>
<dbReference type="Gene3D" id="2.60.40.10">
    <property type="entry name" value="Immunoglobulins"/>
    <property type="match status" value="1"/>
</dbReference>
<dbReference type="Proteomes" id="UP000647017">
    <property type="component" value="Unassembled WGS sequence"/>
</dbReference>
<reference evidence="2 3" key="1">
    <citation type="submission" date="2021-01" db="EMBL/GenBank/DDBJ databases">
        <title>Whole genome shotgun sequence of Verrucosispora andamanensis NBRC 109075.</title>
        <authorList>
            <person name="Komaki H."/>
            <person name="Tamura T."/>
        </authorList>
    </citation>
    <scope>NUCLEOTIDE SEQUENCE [LARGE SCALE GENOMIC DNA]</scope>
    <source>
        <strain evidence="2 3">NBRC 109075</strain>
    </source>
</reference>
<name>A0ABQ4HYM9_9ACTN</name>
<dbReference type="InterPro" id="IPR002909">
    <property type="entry name" value="IPT_dom"/>
</dbReference>
<keyword evidence="3" id="KW-1185">Reference proteome</keyword>
<dbReference type="Pfam" id="PF01833">
    <property type="entry name" value="TIG"/>
    <property type="match status" value="1"/>
</dbReference>
<dbReference type="RefSeq" id="WP_204009354.1">
    <property type="nucleotide sequence ID" value="NZ_BOOZ01000024.1"/>
</dbReference>
<dbReference type="EMBL" id="BOOZ01000024">
    <property type="protein sequence ID" value="GIJ10730.1"/>
    <property type="molecule type" value="Genomic_DNA"/>
</dbReference>
<sequence length="252" mass="27177">MSTTPTDRRSALARRLRIDIDTATYPASQYQILRGVYELAPIIEPRVQDDEVYDDEGWLREATTGAQWRLEPKIKYSLNEDGSAFDTVHRFLRTKFLASVTGPVTAGEFGIRIYDREGLDSGYEYEGRAYVKAWTRDGNASGDVENVTLVIQGQGPLTEITNPEADLTPVVTGLSPATGDEAGGELINVYGNHFTGATDVDFGANPADGYTIVNDSHIVAVAPAGTAGTVAVRVTTDAGQSADTAADNYVYT</sequence>
<proteinExistence type="predicted"/>
<protein>
    <recommendedName>
        <fullName evidence="1">IPT/TIG domain-containing protein</fullName>
    </recommendedName>
</protein>
<gene>
    <name evidence="2" type="ORF">Van01_39440</name>
</gene>
<dbReference type="InterPro" id="IPR013783">
    <property type="entry name" value="Ig-like_fold"/>
</dbReference>
<comment type="caution">
    <text evidence="2">The sequence shown here is derived from an EMBL/GenBank/DDBJ whole genome shotgun (WGS) entry which is preliminary data.</text>
</comment>
<dbReference type="NCBIfam" id="NF047353">
    <property type="entry name" value="tube_lmo2291"/>
    <property type="match status" value="1"/>
</dbReference>